<evidence type="ECO:0000313" key="3">
    <source>
        <dbReference type="EMBL" id="MDT0581516.1"/>
    </source>
</evidence>
<evidence type="ECO:0000256" key="2">
    <source>
        <dbReference type="SAM" id="Phobius"/>
    </source>
</evidence>
<evidence type="ECO:0000256" key="1">
    <source>
        <dbReference type="SAM" id="MobiDB-lite"/>
    </source>
</evidence>
<accession>A0AAW8QWP9</accession>
<feature type="region of interest" description="Disordered" evidence="1">
    <location>
        <begin position="72"/>
        <end position="98"/>
    </location>
</feature>
<dbReference type="RefSeq" id="WP_311360309.1">
    <property type="nucleotide sequence ID" value="NZ_JAVRIE010000001.1"/>
</dbReference>
<reference evidence="3 4" key="1">
    <citation type="submission" date="2023-09" db="EMBL/GenBank/DDBJ databases">
        <authorList>
            <person name="Rey-Velasco X."/>
        </authorList>
    </citation>
    <scope>NUCLEOTIDE SEQUENCE [LARGE SCALE GENOMIC DNA]</scope>
    <source>
        <strain evidence="3 4">W409</strain>
    </source>
</reference>
<keyword evidence="2" id="KW-0812">Transmembrane</keyword>
<evidence type="ECO:0000313" key="4">
    <source>
        <dbReference type="Proteomes" id="UP001249020"/>
    </source>
</evidence>
<gene>
    <name evidence="3" type="ORF">RM544_03125</name>
</gene>
<protein>
    <submittedName>
        <fullName evidence="3">Uncharacterized protein</fullName>
    </submittedName>
</protein>
<name>A0AAW8QWP9_9ALTE</name>
<organism evidence="3 4">
    <name type="scientific">Brumicola blandensis</name>
    <dbReference type="NCBI Taxonomy" id="3075611"/>
    <lineage>
        <taxon>Bacteria</taxon>
        <taxon>Pseudomonadati</taxon>
        <taxon>Pseudomonadota</taxon>
        <taxon>Gammaproteobacteria</taxon>
        <taxon>Alteromonadales</taxon>
        <taxon>Alteromonadaceae</taxon>
        <taxon>Brumicola</taxon>
    </lineage>
</organism>
<dbReference type="AlphaFoldDB" id="A0AAW8QWP9"/>
<keyword evidence="4" id="KW-1185">Reference proteome</keyword>
<proteinExistence type="predicted"/>
<sequence length="98" mass="11094">MSSEEDRLKALWADDPEPKNEDIALEKVLNKTKKTTAAKDVMSIFVGWVWVLFLGFGASAYSAKRRLALHKQKASKSTRTVTKKTNSKKSTNRNNNEH</sequence>
<keyword evidence="2" id="KW-1133">Transmembrane helix</keyword>
<feature type="compositionally biased region" description="Basic residues" evidence="1">
    <location>
        <begin position="72"/>
        <end position="91"/>
    </location>
</feature>
<keyword evidence="2" id="KW-0472">Membrane</keyword>
<dbReference type="Proteomes" id="UP001249020">
    <property type="component" value="Unassembled WGS sequence"/>
</dbReference>
<dbReference type="EMBL" id="JAVRIE010000001">
    <property type="protein sequence ID" value="MDT0581516.1"/>
    <property type="molecule type" value="Genomic_DNA"/>
</dbReference>
<comment type="caution">
    <text evidence="3">The sequence shown here is derived from an EMBL/GenBank/DDBJ whole genome shotgun (WGS) entry which is preliminary data.</text>
</comment>
<feature type="transmembrane region" description="Helical" evidence="2">
    <location>
        <begin position="41"/>
        <end position="63"/>
    </location>
</feature>